<name>A0A9X3YHL2_9GAMM</name>
<keyword evidence="5" id="KW-1185">Reference proteome</keyword>
<accession>A0A9X3YHL2</accession>
<keyword evidence="2" id="KW-1133">Transmembrane helix</keyword>
<organism evidence="3 5">
    <name type="scientific">Tahibacter soli</name>
    <dbReference type="NCBI Taxonomy" id="2983605"/>
    <lineage>
        <taxon>Bacteria</taxon>
        <taxon>Pseudomonadati</taxon>
        <taxon>Pseudomonadota</taxon>
        <taxon>Gammaproteobacteria</taxon>
        <taxon>Lysobacterales</taxon>
        <taxon>Rhodanobacteraceae</taxon>
        <taxon>Tahibacter</taxon>
    </lineage>
</organism>
<dbReference type="EMBL" id="JAOVZO020000002">
    <property type="protein sequence ID" value="MDC8011390.1"/>
    <property type="molecule type" value="Genomic_DNA"/>
</dbReference>
<dbReference type="RefSeq" id="WP_263544562.1">
    <property type="nucleotide sequence ID" value="NZ_JAOVZO020000001.1"/>
</dbReference>
<comment type="caution">
    <text evidence="3">The sequence shown here is derived from an EMBL/GenBank/DDBJ whole genome shotgun (WGS) entry which is preliminary data.</text>
</comment>
<evidence type="ECO:0000313" key="5">
    <source>
        <dbReference type="Proteomes" id="UP001139971"/>
    </source>
</evidence>
<evidence type="ECO:0000313" key="4">
    <source>
        <dbReference type="EMBL" id="MDC8011390.1"/>
    </source>
</evidence>
<gene>
    <name evidence="3" type="ORF">OD750_001150</name>
    <name evidence="4" type="ORF">OD750_002385</name>
</gene>
<dbReference type="AlphaFoldDB" id="A0A9X3YHL2"/>
<evidence type="ECO:0000256" key="2">
    <source>
        <dbReference type="SAM" id="Phobius"/>
    </source>
</evidence>
<sequence>MYTTMFRLPRTRHPFLRAVSAVIGVLILAALVVFGFFAALALVTIGAVIWAARQFVRPTAAPAQAERPQAPPPPPGVIEGEFTVVRDRSTTR</sequence>
<reference evidence="3" key="1">
    <citation type="submission" date="2023-02" db="EMBL/GenBank/DDBJ databases">
        <title>Tahibacter soli sp. nov. isolated from soil.</title>
        <authorList>
            <person name="Baek J.H."/>
            <person name="Lee J.K."/>
            <person name="Choi D.G."/>
            <person name="Jeon C.O."/>
        </authorList>
    </citation>
    <scope>NUCLEOTIDE SEQUENCE</scope>
    <source>
        <strain evidence="3">BL</strain>
    </source>
</reference>
<evidence type="ECO:0000313" key="3">
    <source>
        <dbReference type="EMBL" id="MDC8011146.1"/>
    </source>
</evidence>
<feature type="transmembrane region" description="Helical" evidence="2">
    <location>
        <begin position="21"/>
        <end position="52"/>
    </location>
</feature>
<protein>
    <submittedName>
        <fullName evidence="3">Uncharacterized protein</fullName>
    </submittedName>
</protein>
<keyword evidence="2" id="KW-0472">Membrane</keyword>
<keyword evidence="2" id="KW-0812">Transmembrane</keyword>
<dbReference type="Proteomes" id="UP001139971">
    <property type="component" value="Unassembled WGS sequence"/>
</dbReference>
<feature type="region of interest" description="Disordered" evidence="1">
    <location>
        <begin position="61"/>
        <end position="92"/>
    </location>
</feature>
<dbReference type="EMBL" id="JAOVZO020000001">
    <property type="protein sequence ID" value="MDC8011146.1"/>
    <property type="molecule type" value="Genomic_DNA"/>
</dbReference>
<evidence type="ECO:0000256" key="1">
    <source>
        <dbReference type="SAM" id="MobiDB-lite"/>
    </source>
</evidence>
<proteinExistence type="predicted"/>